<evidence type="ECO:0000256" key="8">
    <source>
        <dbReference type="ARBA" id="ARBA00023136"/>
    </source>
</evidence>
<dbReference type="FunCoup" id="D2VDW2">
    <property type="interactions" value="53"/>
</dbReference>
<dbReference type="CDD" id="cd01801">
    <property type="entry name" value="Ubl_TECR_like"/>
    <property type="match status" value="1"/>
</dbReference>
<sequence>MKISVVDARTGKKQLAELDLQAPSLTDLKKAYHQQKRVDPSRQAFYYVDATTGQRGKMIVAAENNGPVADLKDGSVVMFKDLGPQIAWRTVFLTEYFGPILTFPLAYFLAPYIHGEPVQLNNTQMIATVLFMAHFIKREFETLFVHVFGTDTMPIFNIFKNSIYYWGYAYLVAHFTIHPKYQSPSDLQVYIGAAGVVLSMLGNFVCHIILKNLRKPGEKGRKIPRGFLFEYVTCPNYTFEILEWIFFSIMIQSLPCFLYTLSGAGQMLPWAIKKHVALKKLFDGKDGRELYPKNRKVLVPFIF</sequence>
<protein>
    <submittedName>
        <fullName evidence="11">3-oxo-5-alpha-steroid 4-dehydrogenase family protein</fullName>
    </submittedName>
</protein>
<evidence type="ECO:0000256" key="7">
    <source>
        <dbReference type="ARBA" id="ARBA00023098"/>
    </source>
</evidence>
<evidence type="ECO:0000256" key="4">
    <source>
        <dbReference type="ARBA" id="ARBA00022692"/>
    </source>
</evidence>
<evidence type="ECO:0000256" key="5">
    <source>
        <dbReference type="ARBA" id="ARBA00022989"/>
    </source>
</evidence>
<proteinExistence type="inferred from homology"/>
<dbReference type="GO" id="GO:0016627">
    <property type="term" value="F:oxidoreductase activity, acting on the CH-CH group of donors"/>
    <property type="evidence" value="ECO:0007669"/>
    <property type="project" value="InterPro"/>
</dbReference>
<keyword evidence="8 9" id="KW-0472">Membrane</keyword>
<dbReference type="RefSeq" id="XP_002677811.1">
    <property type="nucleotide sequence ID" value="XM_002677765.1"/>
</dbReference>
<feature type="transmembrane region" description="Helical" evidence="9">
    <location>
        <begin position="163"/>
        <end position="181"/>
    </location>
</feature>
<dbReference type="Proteomes" id="UP000006671">
    <property type="component" value="Unassembled WGS sequence"/>
</dbReference>
<dbReference type="GO" id="GO:0042761">
    <property type="term" value="P:very long-chain fatty acid biosynthetic process"/>
    <property type="evidence" value="ECO:0007669"/>
    <property type="project" value="TreeGrafter"/>
</dbReference>
<evidence type="ECO:0000259" key="10">
    <source>
        <dbReference type="Pfam" id="PF02544"/>
    </source>
</evidence>
<comment type="subcellular location">
    <subcellularLocation>
        <location evidence="1">Membrane</location>
        <topology evidence="1">Multi-pass membrane protein</topology>
    </subcellularLocation>
</comment>
<evidence type="ECO:0000256" key="6">
    <source>
        <dbReference type="ARBA" id="ARBA00023002"/>
    </source>
</evidence>
<keyword evidence="5 9" id="KW-1133">Transmembrane helix</keyword>
<keyword evidence="6" id="KW-0560">Oxidoreductase</keyword>
<evidence type="ECO:0000313" key="12">
    <source>
        <dbReference type="Proteomes" id="UP000006671"/>
    </source>
</evidence>
<dbReference type="eggNOG" id="KOG1639">
    <property type="taxonomic scope" value="Eukaryota"/>
</dbReference>
<dbReference type="PANTHER" id="PTHR10556">
    <property type="entry name" value="3-OXO-5-ALPHA-STEROID 4-DEHYDROGENASE"/>
    <property type="match status" value="1"/>
</dbReference>
<feature type="domain" description="3-oxo-5-alpha-steroid 4-dehydrogenase C-terminal" evidence="10">
    <location>
        <begin position="152"/>
        <end position="303"/>
    </location>
</feature>
<dbReference type="AlphaFoldDB" id="D2VDW2"/>
<evidence type="ECO:0000256" key="3">
    <source>
        <dbReference type="ARBA" id="ARBA00022516"/>
    </source>
</evidence>
<dbReference type="PROSITE" id="PS50244">
    <property type="entry name" value="S5A_REDUCTASE"/>
    <property type="match status" value="1"/>
</dbReference>
<reference evidence="11 12" key="1">
    <citation type="journal article" date="2010" name="Cell">
        <title>The genome of Naegleria gruberi illuminates early eukaryotic versatility.</title>
        <authorList>
            <person name="Fritz-Laylin L.K."/>
            <person name="Prochnik S.E."/>
            <person name="Ginger M.L."/>
            <person name="Dacks J.B."/>
            <person name="Carpenter M.L."/>
            <person name="Field M.C."/>
            <person name="Kuo A."/>
            <person name="Paredez A."/>
            <person name="Chapman J."/>
            <person name="Pham J."/>
            <person name="Shu S."/>
            <person name="Neupane R."/>
            <person name="Cipriano M."/>
            <person name="Mancuso J."/>
            <person name="Tu H."/>
            <person name="Salamov A."/>
            <person name="Lindquist E."/>
            <person name="Shapiro H."/>
            <person name="Lucas S."/>
            <person name="Grigoriev I.V."/>
            <person name="Cande W.Z."/>
            <person name="Fulton C."/>
            <person name="Rokhsar D.S."/>
            <person name="Dawson S.C."/>
        </authorList>
    </citation>
    <scope>NUCLEOTIDE SEQUENCE [LARGE SCALE GENOMIC DNA]</scope>
    <source>
        <strain evidence="11 12">NEG-M</strain>
    </source>
</reference>
<dbReference type="GeneID" id="8850281"/>
<dbReference type="EMBL" id="GG738865">
    <property type="protein sequence ID" value="EFC45067.1"/>
    <property type="molecule type" value="Genomic_DNA"/>
</dbReference>
<dbReference type="Gene3D" id="1.20.120.1630">
    <property type="match status" value="1"/>
</dbReference>
<dbReference type="VEuPathDB" id="AmoebaDB:NAEGRDRAFT_83127"/>
<feature type="transmembrane region" description="Helical" evidence="9">
    <location>
        <begin position="187"/>
        <end position="210"/>
    </location>
</feature>
<keyword evidence="12" id="KW-1185">Reference proteome</keyword>
<dbReference type="InterPro" id="IPR039357">
    <property type="entry name" value="SRD5A/TECR"/>
</dbReference>
<evidence type="ECO:0000256" key="9">
    <source>
        <dbReference type="SAM" id="Phobius"/>
    </source>
</evidence>
<keyword evidence="3" id="KW-0444">Lipid biosynthesis</keyword>
<name>D2VDW2_NAEGR</name>
<dbReference type="InterPro" id="IPR001104">
    <property type="entry name" value="3-oxo-5_a-steroid_4-DH_C"/>
</dbReference>
<evidence type="ECO:0000313" key="11">
    <source>
        <dbReference type="EMBL" id="EFC45067.1"/>
    </source>
</evidence>
<dbReference type="Pfam" id="PF02544">
    <property type="entry name" value="Steroid_dh"/>
    <property type="match status" value="1"/>
</dbReference>
<dbReference type="OrthoDB" id="540503at2759"/>
<dbReference type="PANTHER" id="PTHR10556:SF28">
    <property type="entry name" value="VERY-LONG-CHAIN ENOYL-COA REDUCTASE"/>
    <property type="match status" value="1"/>
</dbReference>
<comment type="similarity">
    <text evidence="2">Belongs to the steroid 5-alpha reductase family.</text>
</comment>
<dbReference type="STRING" id="5762.D2VDW2"/>
<gene>
    <name evidence="11" type="ORF">NAEGRDRAFT_83127</name>
</gene>
<evidence type="ECO:0000256" key="1">
    <source>
        <dbReference type="ARBA" id="ARBA00004141"/>
    </source>
</evidence>
<dbReference type="GO" id="GO:0016020">
    <property type="term" value="C:membrane"/>
    <property type="evidence" value="ECO:0007669"/>
    <property type="project" value="UniProtKB-SubCell"/>
</dbReference>
<keyword evidence="4 9" id="KW-0812">Transmembrane</keyword>
<keyword evidence="7" id="KW-0443">Lipid metabolism</keyword>
<dbReference type="InParanoid" id="D2VDW2"/>
<organism evidence="12">
    <name type="scientific">Naegleria gruberi</name>
    <name type="common">Amoeba</name>
    <dbReference type="NCBI Taxonomy" id="5762"/>
    <lineage>
        <taxon>Eukaryota</taxon>
        <taxon>Discoba</taxon>
        <taxon>Heterolobosea</taxon>
        <taxon>Tetramitia</taxon>
        <taxon>Eutetramitia</taxon>
        <taxon>Vahlkampfiidae</taxon>
        <taxon>Naegleria</taxon>
    </lineage>
</organism>
<dbReference type="KEGG" id="ngr:NAEGRDRAFT_83127"/>
<evidence type="ECO:0000256" key="2">
    <source>
        <dbReference type="ARBA" id="ARBA00007742"/>
    </source>
</evidence>
<accession>D2VDW2</accession>